<evidence type="ECO:0000256" key="9">
    <source>
        <dbReference type="ARBA" id="ARBA00023049"/>
    </source>
</evidence>
<evidence type="ECO:0000256" key="1">
    <source>
        <dbReference type="ARBA" id="ARBA00001947"/>
    </source>
</evidence>
<keyword evidence="10 11" id="KW-0472">Membrane</keyword>
<organism evidence="13 14">
    <name type="scientific">Wohlfahrtiimonas larvae</name>
    <dbReference type="NCBI Taxonomy" id="1157986"/>
    <lineage>
        <taxon>Bacteria</taxon>
        <taxon>Pseudomonadati</taxon>
        <taxon>Pseudomonadota</taxon>
        <taxon>Gammaproteobacteria</taxon>
        <taxon>Cardiobacteriales</taxon>
        <taxon>Ignatzschineriaceae</taxon>
        <taxon>Wohlfahrtiimonas</taxon>
    </lineage>
</organism>
<evidence type="ECO:0000256" key="2">
    <source>
        <dbReference type="ARBA" id="ARBA00022475"/>
    </source>
</evidence>
<comment type="caution">
    <text evidence="13">The sequence shown here is derived from an EMBL/GenBank/DDBJ whole genome shotgun (WGS) entry which is preliminary data.</text>
</comment>
<keyword evidence="2" id="KW-1003">Cell membrane</keyword>
<keyword evidence="8 11" id="KW-1133">Transmembrane helix</keyword>
<keyword evidence="4 11" id="KW-0812">Transmembrane</keyword>
<evidence type="ECO:0000313" key="13">
    <source>
        <dbReference type="EMBL" id="GAA5096567.1"/>
    </source>
</evidence>
<keyword evidence="7" id="KW-0862">Zinc</keyword>
<evidence type="ECO:0000256" key="10">
    <source>
        <dbReference type="ARBA" id="ARBA00023136"/>
    </source>
</evidence>
<dbReference type="Pfam" id="PF01435">
    <property type="entry name" value="Peptidase_M48"/>
    <property type="match status" value="1"/>
</dbReference>
<evidence type="ECO:0000256" key="3">
    <source>
        <dbReference type="ARBA" id="ARBA00022670"/>
    </source>
</evidence>
<accession>A0ABP9MHP8</accession>
<keyword evidence="9" id="KW-0482">Metalloprotease</keyword>
<dbReference type="EMBL" id="BAABKE010000002">
    <property type="protein sequence ID" value="GAA5096567.1"/>
    <property type="molecule type" value="Genomic_DNA"/>
</dbReference>
<comment type="cofactor">
    <cofactor evidence="1">
        <name>Zn(2+)</name>
        <dbReference type="ChEBI" id="CHEBI:29105"/>
    </cofactor>
</comment>
<evidence type="ECO:0000259" key="12">
    <source>
        <dbReference type="Pfam" id="PF01435"/>
    </source>
</evidence>
<dbReference type="Gene3D" id="3.30.2010.10">
    <property type="entry name" value="Metalloproteases ('zincins'), catalytic domain"/>
    <property type="match status" value="1"/>
</dbReference>
<feature type="transmembrane region" description="Helical" evidence="11">
    <location>
        <begin position="149"/>
        <end position="170"/>
    </location>
</feature>
<evidence type="ECO:0000256" key="11">
    <source>
        <dbReference type="SAM" id="Phobius"/>
    </source>
</evidence>
<keyword evidence="5" id="KW-0479">Metal-binding</keyword>
<dbReference type="InterPro" id="IPR001915">
    <property type="entry name" value="Peptidase_M48"/>
</dbReference>
<reference evidence="14" key="1">
    <citation type="journal article" date="2019" name="Int. J. Syst. Evol. Microbiol.">
        <title>The Global Catalogue of Microorganisms (GCM) 10K type strain sequencing project: providing services to taxonomists for standard genome sequencing and annotation.</title>
        <authorList>
            <consortium name="The Broad Institute Genomics Platform"/>
            <consortium name="The Broad Institute Genome Sequencing Center for Infectious Disease"/>
            <person name="Wu L."/>
            <person name="Ma J."/>
        </authorList>
    </citation>
    <scope>NUCLEOTIDE SEQUENCE [LARGE SCALE GENOMIC DNA]</scope>
    <source>
        <strain evidence="14">JCM 18424</strain>
    </source>
</reference>
<proteinExistence type="predicted"/>
<feature type="domain" description="Peptidase M48" evidence="12">
    <location>
        <begin position="75"/>
        <end position="322"/>
    </location>
</feature>
<keyword evidence="6" id="KW-0378">Hydrolase</keyword>
<dbReference type="PANTHER" id="PTHR43221:SF2">
    <property type="entry name" value="PROTEASE HTPX HOMOLOG"/>
    <property type="match status" value="1"/>
</dbReference>
<sequence length="609" mass="70056">MIYAITSIVMGLFLAWATPVELWVWVIICNAFMLLMVWTKFMEMREGVDYVMQKLGAIEINQFNQNPIVARYMQVVIEMSIAAGIVSPRLFILPSYDINAFAIAKGQKDTAIAVTEGAISRLTRSELQALVGHEISHILHQDPVLNFKLIGWLYGLQSIYLYGYTMFSFFTRHFLGDFDRVNRFCLGYSMRTIGAGSREFGDGNGLFPIFLMMIMSPVIVLSLMIMCVGAVGAIFARSVKALISRQREYLADAESVRFVRGHYIVQVLEKIALLEGDEEQYNTTSMDATHQEFSHFYIQNYQEKTSIFDTHPPILKRIRKIQPTYRFPSGKMVNILDQKFVDKSESTDEILVSALHDYAKSRINNVSHNIVIELGLDKNSEHVFMQLAKSYATFITTHNLEIRQQQLDYLYSVLSSHLFNFVNREAEHLRKMSDFQRLQLLTHELPRMDHLAKFQIQEIENICQALVDMDQKISLSEYCMILVVRVHISKIGREGSIDYSTHFQSIQVLEKPLAKLLSATTVIIFRHNAQSAQRCYDDIAEFLNISQPFDGNLCWQSVFDETLPMMKELSVSEQSKIKEVLFQLSNMPKLNSDAQCLLFILQRAFNLLY</sequence>
<feature type="transmembrane region" description="Helical" evidence="11">
    <location>
        <begin position="209"/>
        <end position="236"/>
    </location>
</feature>
<name>A0ABP9MHP8_9GAMM</name>
<dbReference type="Proteomes" id="UP001500631">
    <property type="component" value="Unassembled WGS sequence"/>
</dbReference>
<evidence type="ECO:0000256" key="6">
    <source>
        <dbReference type="ARBA" id="ARBA00022801"/>
    </source>
</evidence>
<feature type="transmembrane region" description="Helical" evidence="11">
    <location>
        <begin position="22"/>
        <end position="39"/>
    </location>
</feature>
<evidence type="ECO:0000313" key="14">
    <source>
        <dbReference type="Proteomes" id="UP001500631"/>
    </source>
</evidence>
<gene>
    <name evidence="13" type="ORF">GCM10023338_07120</name>
</gene>
<evidence type="ECO:0000256" key="8">
    <source>
        <dbReference type="ARBA" id="ARBA00022989"/>
    </source>
</evidence>
<dbReference type="InterPro" id="IPR050083">
    <property type="entry name" value="HtpX_protease"/>
</dbReference>
<evidence type="ECO:0000256" key="5">
    <source>
        <dbReference type="ARBA" id="ARBA00022723"/>
    </source>
</evidence>
<keyword evidence="14" id="KW-1185">Reference proteome</keyword>
<protein>
    <recommendedName>
        <fullName evidence="12">Peptidase M48 domain-containing protein</fullName>
    </recommendedName>
</protein>
<keyword evidence="3" id="KW-0645">Protease</keyword>
<evidence type="ECO:0000256" key="4">
    <source>
        <dbReference type="ARBA" id="ARBA00022692"/>
    </source>
</evidence>
<dbReference type="PANTHER" id="PTHR43221">
    <property type="entry name" value="PROTEASE HTPX"/>
    <property type="match status" value="1"/>
</dbReference>
<evidence type="ECO:0000256" key="7">
    <source>
        <dbReference type="ARBA" id="ARBA00022833"/>
    </source>
</evidence>